<organism evidence="1 2">
    <name type="scientific">Diphasiastrum complanatum</name>
    <name type="common">Issler's clubmoss</name>
    <name type="synonym">Lycopodium complanatum</name>
    <dbReference type="NCBI Taxonomy" id="34168"/>
    <lineage>
        <taxon>Eukaryota</taxon>
        <taxon>Viridiplantae</taxon>
        <taxon>Streptophyta</taxon>
        <taxon>Embryophyta</taxon>
        <taxon>Tracheophyta</taxon>
        <taxon>Lycopodiopsida</taxon>
        <taxon>Lycopodiales</taxon>
        <taxon>Lycopodiaceae</taxon>
        <taxon>Lycopodioideae</taxon>
        <taxon>Diphasiastrum</taxon>
    </lineage>
</organism>
<dbReference type="EMBL" id="CM055093">
    <property type="protein sequence ID" value="KAJ7564226.1"/>
    <property type="molecule type" value="Genomic_DNA"/>
</dbReference>
<dbReference type="Proteomes" id="UP001162992">
    <property type="component" value="Chromosome 2"/>
</dbReference>
<proteinExistence type="predicted"/>
<reference evidence="2" key="1">
    <citation type="journal article" date="2024" name="Proc. Natl. Acad. Sci. U.S.A.">
        <title>Extraordinary preservation of gene collinearity over three hundred million years revealed in homosporous lycophytes.</title>
        <authorList>
            <person name="Li C."/>
            <person name="Wickell D."/>
            <person name="Kuo L.Y."/>
            <person name="Chen X."/>
            <person name="Nie B."/>
            <person name="Liao X."/>
            <person name="Peng D."/>
            <person name="Ji J."/>
            <person name="Jenkins J."/>
            <person name="Williams M."/>
            <person name="Shu S."/>
            <person name="Plott C."/>
            <person name="Barry K."/>
            <person name="Rajasekar S."/>
            <person name="Grimwood J."/>
            <person name="Han X."/>
            <person name="Sun S."/>
            <person name="Hou Z."/>
            <person name="He W."/>
            <person name="Dai G."/>
            <person name="Sun C."/>
            <person name="Schmutz J."/>
            <person name="Leebens-Mack J.H."/>
            <person name="Li F.W."/>
            <person name="Wang L."/>
        </authorList>
    </citation>
    <scope>NUCLEOTIDE SEQUENCE [LARGE SCALE GENOMIC DNA]</scope>
    <source>
        <strain evidence="2">cv. PW_Plant_1</strain>
    </source>
</reference>
<keyword evidence="2" id="KW-1185">Reference proteome</keyword>
<gene>
    <name evidence="1" type="ORF">O6H91_02G008300</name>
</gene>
<evidence type="ECO:0000313" key="2">
    <source>
        <dbReference type="Proteomes" id="UP001162992"/>
    </source>
</evidence>
<accession>A0ACC2ECN8</accession>
<name>A0ACC2ECN8_DIPCM</name>
<sequence>MSWSIRITDGNKRERNGKTFQYLPDELWIQVFTAGVESAILDYRDVCSLSIVCRRLWRLTNLDCTWQILLSRDFNSSSTCQNLYVLPTTKQPEKEPTCKLMYRSRFEKDRAMKMAAHKRRVLRAQSQVAVLINECHHFQQLLFDEKQKLLSSAKRLCDAERARRSSVALKVWQPQVIRNRQEQVVEQQAMDFNFLENELQMEVCVCKERIERFSRSLKLKNQMLEKTRGELEALTYRPVQDGQLDLEASDMQSYKKKKFREKEKLSLDIRSQGALNS</sequence>
<protein>
    <submittedName>
        <fullName evidence="1">Uncharacterized protein</fullName>
    </submittedName>
</protein>
<evidence type="ECO:0000313" key="1">
    <source>
        <dbReference type="EMBL" id="KAJ7564226.1"/>
    </source>
</evidence>
<comment type="caution">
    <text evidence="1">The sequence shown here is derived from an EMBL/GenBank/DDBJ whole genome shotgun (WGS) entry which is preliminary data.</text>
</comment>